<evidence type="ECO:0000256" key="4">
    <source>
        <dbReference type="ARBA" id="ARBA00022729"/>
    </source>
</evidence>
<dbReference type="GO" id="GO:0055085">
    <property type="term" value="P:transmembrane transport"/>
    <property type="evidence" value="ECO:0007669"/>
    <property type="project" value="InterPro"/>
</dbReference>
<evidence type="ECO:0000256" key="1">
    <source>
        <dbReference type="ARBA" id="ARBA00004196"/>
    </source>
</evidence>
<keyword evidence="3" id="KW-0813">Transport</keyword>
<protein>
    <submittedName>
        <fullName evidence="6">TRAP transporter substrate-binding protein</fullName>
    </submittedName>
</protein>
<name>A0A5D8QGX0_9THEO</name>
<evidence type="ECO:0000256" key="5">
    <source>
        <dbReference type="SAM" id="SignalP"/>
    </source>
</evidence>
<dbReference type="Proteomes" id="UP000322976">
    <property type="component" value="Unassembled WGS sequence"/>
</dbReference>
<evidence type="ECO:0000313" key="6">
    <source>
        <dbReference type="EMBL" id="TZE82773.1"/>
    </source>
</evidence>
<dbReference type="PANTHER" id="PTHR33376:SF4">
    <property type="entry name" value="SIALIC ACID-BINDING PERIPLASMIC PROTEIN SIAP"/>
    <property type="match status" value="1"/>
</dbReference>
<feature type="chain" id="PRO_5038709407" evidence="5">
    <location>
        <begin position="21"/>
        <end position="345"/>
    </location>
</feature>
<dbReference type="Gene3D" id="3.40.190.170">
    <property type="entry name" value="Bacterial extracellular solute-binding protein, family 7"/>
    <property type="match status" value="1"/>
</dbReference>
<dbReference type="AlphaFoldDB" id="A0A5D8QGX0"/>
<dbReference type="GO" id="GO:0030288">
    <property type="term" value="C:outer membrane-bounded periplasmic space"/>
    <property type="evidence" value="ECO:0007669"/>
    <property type="project" value="InterPro"/>
</dbReference>
<dbReference type="PIRSF" id="PIRSF006470">
    <property type="entry name" value="DctB"/>
    <property type="match status" value="1"/>
</dbReference>
<dbReference type="InterPro" id="IPR038404">
    <property type="entry name" value="TRAP_DctP_sf"/>
</dbReference>
<evidence type="ECO:0000256" key="3">
    <source>
        <dbReference type="ARBA" id="ARBA00022448"/>
    </source>
</evidence>
<dbReference type="EMBL" id="VTPS01000004">
    <property type="protein sequence ID" value="TZE82773.1"/>
    <property type="molecule type" value="Genomic_DNA"/>
</dbReference>
<dbReference type="CDD" id="cd13603">
    <property type="entry name" value="PBP2_TRAP_Siap_TeaA_like"/>
    <property type="match status" value="1"/>
</dbReference>
<gene>
    <name evidence="6" type="ORF">FWJ32_04030</name>
</gene>
<dbReference type="NCBIfam" id="TIGR00787">
    <property type="entry name" value="dctP"/>
    <property type="match status" value="1"/>
</dbReference>
<dbReference type="InterPro" id="IPR018389">
    <property type="entry name" value="DctP_fam"/>
</dbReference>
<accession>A0A5D8QGX0</accession>
<dbReference type="Pfam" id="PF03480">
    <property type="entry name" value="DctP"/>
    <property type="match status" value="1"/>
</dbReference>
<dbReference type="InterPro" id="IPR004682">
    <property type="entry name" value="TRAP_DctP"/>
</dbReference>
<reference evidence="6 7" key="1">
    <citation type="submission" date="2019-08" db="EMBL/GenBank/DDBJ databases">
        <title>Calorimonas adulescens gen. nov., sp. nov., an anaerobic thermophilic bacterium from Sakhalin hot spring.</title>
        <authorList>
            <person name="Khomyakova M.A."/>
            <person name="Merkel A.Y."/>
            <person name="Novikov A."/>
            <person name="Bonch-Osmolovskaya E.A."/>
            <person name="Slobodkin A.I."/>
        </authorList>
    </citation>
    <scope>NUCLEOTIDE SEQUENCE [LARGE SCALE GENOMIC DNA]</scope>
    <source>
        <strain evidence="6 7">A05MB</strain>
    </source>
</reference>
<dbReference type="RefSeq" id="WP_149544687.1">
    <property type="nucleotide sequence ID" value="NZ_VTPS01000004.1"/>
</dbReference>
<feature type="signal peptide" evidence="5">
    <location>
        <begin position="1"/>
        <end position="20"/>
    </location>
</feature>
<proteinExistence type="inferred from homology"/>
<dbReference type="PANTHER" id="PTHR33376">
    <property type="match status" value="1"/>
</dbReference>
<organism evidence="6 7">
    <name type="scientific">Calorimonas adulescens</name>
    <dbReference type="NCBI Taxonomy" id="2606906"/>
    <lineage>
        <taxon>Bacteria</taxon>
        <taxon>Bacillati</taxon>
        <taxon>Bacillota</taxon>
        <taxon>Clostridia</taxon>
        <taxon>Thermoanaerobacterales</taxon>
        <taxon>Thermoanaerobacteraceae</taxon>
        <taxon>Calorimonas</taxon>
    </lineage>
</organism>
<evidence type="ECO:0000313" key="7">
    <source>
        <dbReference type="Proteomes" id="UP000322976"/>
    </source>
</evidence>
<comment type="similarity">
    <text evidence="2">Belongs to the bacterial solute-binding protein 7 family.</text>
</comment>
<comment type="caution">
    <text evidence="6">The sequence shown here is derived from an EMBL/GenBank/DDBJ whole genome shotgun (WGS) entry which is preliminary data.</text>
</comment>
<dbReference type="NCBIfam" id="NF037995">
    <property type="entry name" value="TRAP_S1"/>
    <property type="match status" value="1"/>
</dbReference>
<keyword evidence="7" id="KW-1185">Reference proteome</keyword>
<comment type="subcellular location">
    <subcellularLocation>
        <location evidence="1">Cell envelope</location>
    </subcellularLocation>
</comment>
<sequence length="345" mass="39094">MKRFLVILFLAILVISTITGCGSSQNTAPNGNAQQSSQEQAKQLTIKFATYFPPDHPQNVALREVFKKQVEEKSNGSIKVEIYDNNQLGDEKTFTEGVRMGTIEMGLPGLIQGESLPKLNILQFSYLFDSYEHAIKVLKNEEIMNKVTEGMTEMGTRPLAYSVNGFRVVSNSKHPINAIDDTKDIKLRVPQNQIFIDSLSALGFSTVTMPMTELFTALQQKTVDGQENPAVTLYTSGWYEVQPYLAITNHIFGPNIYVINEKFWQSLTPEQQQIISDAAKASADYEINLFLEQEKDILKTLNEKGIEITYPDLEPFREASQPVYEKWYKQYPDIKPIVEEIKSVK</sequence>
<dbReference type="PROSITE" id="PS51257">
    <property type="entry name" value="PROKAR_LIPOPROTEIN"/>
    <property type="match status" value="1"/>
</dbReference>
<keyword evidence="4 5" id="KW-0732">Signal</keyword>
<evidence type="ECO:0000256" key="2">
    <source>
        <dbReference type="ARBA" id="ARBA00009023"/>
    </source>
</evidence>